<keyword evidence="1" id="KW-0175">Coiled coil</keyword>
<evidence type="ECO:0000256" key="1">
    <source>
        <dbReference type="SAM" id="Coils"/>
    </source>
</evidence>
<feature type="coiled-coil region" evidence="1">
    <location>
        <begin position="221"/>
        <end position="255"/>
    </location>
</feature>
<sequence length="523" mass="58808">MDRQTTDLCVEGVSNEEVVLPIHATQSWTKPPSEQDNDDPELALLNTDSLRARLKEAMSRICELENAKTELSVRLRELEGVMMCEDKPMDVMPLSSRVPDRSMKVTDEADALSKHNKELMTEVDLLRSKISERVTLLDDVCMEMDEVRGSLGFLLKQVRELRAAHAEANADRAEMANRMSEYERVSHRLCETVGRSTSPVQDIDYAHEGSSTDRCTSDGLREDLQRALDTQSFELEAVTEKLKECESMNNALICESDSSKKRLSFNLPPPVRHFNSRLEVNSMLVETSGNLSNFRESDRNYSSGTLVSEIQGTCESDLNSGQFLVASDSEVGNKLNDNFAHGNKSYISSIVLDASCFKMLSPSVVDPMMVDSNANESKFTFATYSSSKMDKSLQQNRIDASESHACHCEEVTIVSYDDFSQDKISHIWRMPPDIKDEKMFISSLILPPPRQPCSMTYAESASDIPVMSRSLSSKELETVEPYSIKSERLVKDCVNNTDKHMEWSSNTKAYSVTGYQGHQKKQV</sequence>
<gene>
    <name evidence="2" type="ORF">MS3_02273</name>
</gene>
<reference evidence="2" key="1">
    <citation type="journal article" date="2012" name="Nat. Genet.">
        <title>Whole-genome sequence of Schistosoma haematobium.</title>
        <authorList>
            <person name="Young N.D."/>
            <person name="Jex A.R."/>
            <person name="Li B."/>
            <person name="Liu S."/>
            <person name="Yang L."/>
            <person name="Xiong Z."/>
            <person name="Li Y."/>
            <person name="Cantacessi C."/>
            <person name="Hall R.S."/>
            <person name="Xu X."/>
            <person name="Chen F."/>
            <person name="Wu X."/>
            <person name="Zerlotini A."/>
            <person name="Oliveira G."/>
            <person name="Hofmann A."/>
            <person name="Zhang G."/>
            <person name="Fang X."/>
            <person name="Kang Y."/>
            <person name="Campbell B.E."/>
            <person name="Loukas A."/>
            <person name="Ranganathan S."/>
            <person name="Rollinson D."/>
            <person name="Rinaldi G."/>
            <person name="Brindley P.J."/>
            <person name="Yang H."/>
            <person name="Wang J."/>
            <person name="Wang J."/>
            <person name="Gasser R.B."/>
        </authorList>
    </citation>
    <scope>NUCLEOTIDE SEQUENCE [LARGE SCALE GENOMIC DNA]</scope>
</reference>
<name>A0A095BY61_SCHHA</name>
<dbReference type="EMBL" id="KL250586">
    <property type="protein sequence ID" value="KGB34063.1"/>
    <property type="molecule type" value="Genomic_DNA"/>
</dbReference>
<feature type="coiled-coil region" evidence="1">
    <location>
        <begin position="158"/>
        <end position="185"/>
    </location>
</feature>
<protein>
    <submittedName>
        <fullName evidence="2">Uncharacterized protein</fullName>
    </submittedName>
</protein>
<dbReference type="STRING" id="6185.A0A095BY61"/>
<organism evidence="2">
    <name type="scientific">Schistosoma haematobium</name>
    <name type="common">Blood fluke</name>
    <dbReference type="NCBI Taxonomy" id="6185"/>
    <lineage>
        <taxon>Eukaryota</taxon>
        <taxon>Metazoa</taxon>
        <taxon>Spiralia</taxon>
        <taxon>Lophotrochozoa</taxon>
        <taxon>Platyhelminthes</taxon>
        <taxon>Trematoda</taxon>
        <taxon>Digenea</taxon>
        <taxon>Strigeidida</taxon>
        <taxon>Schistosomatoidea</taxon>
        <taxon>Schistosomatidae</taxon>
        <taxon>Schistosoma</taxon>
    </lineage>
</organism>
<dbReference type="AlphaFoldDB" id="A0A095BY61"/>
<accession>A0A095BY61</accession>
<proteinExistence type="predicted"/>
<evidence type="ECO:0000313" key="2">
    <source>
        <dbReference type="EMBL" id="KGB34063.1"/>
    </source>
</evidence>